<keyword evidence="2" id="KW-1185">Reference proteome</keyword>
<organism evidence="1 2">
    <name type="scientific">Saccharicrinis carchari</name>
    <dbReference type="NCBI Taxonomy" id="1168039"/>
    <lineage>
        <taxon>Bacteria</taxon>
        <taxon>Pseudomonadati</taxon>
        <taxon>Bacteroidota</taxon>
        <taxon>Bacteroidia</taxon>
        <taxon>Marinilabiliales</taxon>
        <taxon>Marinilabiliaceae</taxon>
        <taxon>Saccharicrinis</taxon>
    </lineage>
</organism>
<dbReference type="AlphaFoldDB" id="A0A521EQZ7"/>
<dbReference type="EMBL" id="FXTB01000010">
    <property type="protein sequence ID" value="SMO85851.1"/>
    <property type="molecule type" value="Genomic_DNA"/>
</dbReference>
<gene>
    <name evidence="1" type="ORF">SAMN06265379_11066</name>
</gene>
<accession>A0A521EQZ7</accession>
<reference evidence="1 2" key="1">
    <citation type="submission" date="2017-05" db="EMBL/GenBank/DDBJ databases">
        <authorList>
            <person name="Varghese N."/>
            <person name="Submissions S."/>
        </authorList>
    </citation>
    <scope>NUCLEOTIDE SEQUENCE [LARGE SCALE GENOMIC DNA]</scope>
    <source>
        <strain evidence="1 2">DSM 27040</strain>
    </source>
</reference>
<protein>
    <submittedName>
        <fullName evidence="1">Uncharacterized protein</fullName>
    </submittedName>
</protein>
<sequence>MAQALPEHYPASDNDMDDPISLLILKRKGASKDSPGTALLSPKYGELPAENITSCFALPVPGVGAPNKPEASGFSKASTRSRVIFKNIID</sequence>
<dbReference type="Proteomes" id="UP000319040">
    <property type="component" value="Unassembled WGS sequence"/>
</dbReference>
<evidence type="ECO:0000313" key="1">
    <source>
        <dbReference type="EMBL" id="SMO85851.1"/>
    </source>
</evidence>
<proteinExistence type="predicted"/>
<name>A0A521EQZ7_SACCC</name>
<evidence type="ECO:0000313" key="2">
    <source>
        <dbReference type="Proteomes" id="UP000319040"/>
    </source>
</evidence>